<comment type="caution">
    <text evidence="1">The sequence shown here is derived from an EMBL/GenBank/DDBJ whole genome shotgun (WGS) entry which is preliminary data.</text>
</comment>
<accession>A0A5Q6RRL2</accession>
<dbReference type="OrthoDB" id="4823586at2"/>
<gene>
    <name evidence="1" type="ORF">FE697_017070</name>
</gene>
<dbReference type="SUPFAM" id="SSF55961">
    <property type="entry name" value="Bet v1-like"/>
    <property type="match status" value="1"/>
</dbReference>
<dbReference type="Proteomes" id="UP000307768">
    <property type="component" value="Unassembled WGS sequence"/>
</dbReference>
<reference evidence="1 2" key="1">
    <citation type="submission" date="2019-09" db="EMBL/GenBank/DDBJ databases">
        <title>Mumia zhuanghuii sp. nov. isolated from the intestinal contents of plateau pika (Ochotona curzoniae) in the Qinghai-Tibet plateau of China.</title>
        <authorList>
            <person name="Tian Z."/>
        </authorList>
    </citation>
    <scope>NUCLEOTIDE SEQUENCE [LARGE SCALE GENOMIC DNA]</scope>
    <source>
        <strain evidence="2">350</strain>
    </source>
</reference>
<evidence type="ECO:0000313" key="1">
    <source>
        <dbReference type="EMBL" id="KAA1420657.1"/>
    </source>
</evidence>
<dbReference type="InterPro" id="IPR019587">
    <property type="entry name" value="Polyketide_cyclase/dehydratase"/>
</dbReference>
<dbReference type="InterPro" id="IPR023393">
    <property type="entry name" value="START-like_dom_sf"/>
</dbReference>
<organism evidence="1 2">
    <name type="scientific">Mumia zhuanghuii</name>
    <dbReference type="NCBI Taxonomy" id="2585211"/>
    <lineage>
        <taxon>Bacteria</taxon>
        <taxon>Bacillati</taxon>
        <taxon>Actinomycetota</taxon>
        <taxon>Actinomycetes</taxon>
        <taxon>Propionibacteriales</taxon>
        <taxon>Nocardioidaceae</taxon>
        <taxon>Mumia</taxon>
    </lineage>
</organism>
<sequence length="148" mass="15881">MTSRPAVATPELGVVTGEVVIGAPPAVVWDYVTDWERQREWIPATSVRVVGDEMIARTGIGPIGFDDVMHVVRSEPPHLCEVAHTGSVVSGTGVFTCTPADGGRTVFGWEERVRVPGGPIAGLLWRVAAPGIRLGYAVALTRLRRNLE</sequence>
<dbReference type="Pfam" id="PF10604">
    <property type="entry name" value="Polyketide_cyc2"/>
    <property type="match status" value="1"/>
</dbReference>
<name>A0A5Q6RRL2_9ACTN</name>
<protein>
    <submittedName>
        <fullName evidence="1">SRPBCC family protein</fullName>
    </submittedName>
</protein>
<proteinExistence type="predicted"/>
<dbReference type="Gene3D" id="3.30.530.20">
    <property type="match status" value="1"/>
</dbReference>
<evidence type="ECO:0000313" key="2">
    <source>
        <dbReference type="Proteomes" id="UP000307768"/>
    </source>
</evidence>
<dbReference type="AlphaFoldDB" id="A0A5Q6RRL2"/>
<dbReference type="EMBL" id="VDFQ02000005">
    <property type="protein sequence ID" value="KAA1420657.1"/>
    <property type="molecule type" value="Genomic_DNA"/>
</dbReference>
<dbReference type="RefSeq" id="WP_149770826.1">
    <property type="nucleotide sequence ID" value="NZ_VDFQ02000005.1"/>
</dbReference>